<proteinExistence type="predicted"/>
<comment type="caution">
    <text evidence="4">The sequence shown here is derived from an EMBL/GenBank/DDBJ whole genome shotgun (WGS) entry which is preliminary data.</text>
</comment>
<evidence type="ECO:0000313" key="5">
    <source>
        <dbReference type="Proteomes" id="UP000658278"/>
    </source>
</evidence>
<dbReference type="InterPro" id="IPR029058">
    <property type="entry name" value="AB_hydrolase_fold"/>
</dbReference>
<evidence type="ECO:0000259" key="3">
    <source>
        <dbReference type="Pfam" id="PF00326"/>
    </source>
</evidence>
<feature type="region of interest" description="Disordered" evidence="1">
    <location>
        <begin position="26"/>
        <end position="53"/>
    </location>
</feature>
<feature type="compositionally biased region" description="Basic and acidic residues" evidence="1">
    <location>
        <begin position="360"/>
        <end position="385"/>
    </location>
</feature>
<evidence type="ECO:0000256" key="2">
    <source>
        <dbReference type="SAM" id="SignalP"/>
    </source>
</evidence>
<protein>
    <submittedName>
        <fullName evidence="4">S9 family peptidase</fullName>
    </submittedName>
</protein>
<dbReference type="PANTHER" id="PTHR11731">
    <property type="entry name" value="PROTEASE FAMILY S9B,C DIPEPTIDYL-PEPTIDASE IV-RELATED"/>
    <property type="match status" value="1"/>
</dbReference>
<dbReference type="PANTHER" id="PTHR11731:SF193">
    <property type="entry name" value="DIPEPTIDYL PEPTIDASE 9"/>
    <property type="match status" value="1"/>
</dbReference>
<evidence type="ECO:0000256" key="1">
    <source>
        <dbReference type="SAM" id="MobiDB-lite"/>
    </source>
</evidence>
<dbReference type="SUPFAM" id="SSF82171">
    <property type="entry name" value="DPP6 N-terminal domain-like"/>
    <property type="match status" value="1"/>
</dbReference>
<feature type="region of interest" description="Disordered" evidence="1">
    <location>
        <begin position="348"/>
        <end position="421"/>
    </location>
</feature>
<dbReference type="Gene3D" id="2.140.10.30">
    <property type="entry name" value="Dipeptidylpeptidase IV, N-terminal domain"/>
    <property type="match status" value="1"/>
</dbReference>
<dbReference type="Pfam" id="PF00326">
    <property type="entry name" value="Peptidase_S9"/>
    <property type="match status" value="1"/>
</dbReference>
<feature type="domain" description="Peptidase S9 prolyl oligopeptidase catalytic" evidence="3">
    <location>
        <begin position="817"/>
        <end position="988"/>
    </location>
</feature>
<name>A0A934RBM9_9BACT</name>
<accession>A0A934RBM9</accession>
<dbReference type="GO" id="GO:0006508">
    <property type="term" value="P:proteolysis"/>
    <property type="evidence" value="ECO:0007669"/>
    <property type="project" value="InterPro"/>
</dbReference>
<feature type="compositionally biased region" description="Basic and acidic residues" evidence="1">
    <location>
        <begin position="1006"/>
        <end position="1019"/>
    </location>
</feature>
<gene>
    <name evidence="4" type="ORF">JIN81_16770</name>
</gene>
<dbReference type="EMBL" id="JAENII010000016">
    <property type="protein sequence ID" value="MBK1828689.1"/>
    <property type="molecule type" value="Genomic_DNA"/>
</dbReference>
<feature type="compositionally biased region" description="Basic and acidic residues" evidence="1">
    <location>
        <begin position="403"/>
        <end position="421"/>
    </location>
</feature>
<organism evidence="4 5">
    <name type="scientific">Haloferula rosea</name>
    <dbReference type="NCBI Taxonomy" id="490093"/>
    <lineage>
        <taxon>Bacteria</taxon>
        <taxon>Pseudomonadati</taxon>
        <taxon>Verrucomicrobiota</taxon>
        <taxon>Verrucomicrobiia</taxon>
        <taxon>Verrucomicrobiales</taxon>
        <taxon>Verrucomicrobiaceae</taxon>
        <taxon>Haloferula</taxon>
    </lineage>
</organism>
<keyword evidence="2" id="KW-0732">Signal</keyword>
<keyword evidence="5" id="KW-1185">Reference proteome</keyword>
<dbReference type="GO" id="GO:0008239">
    <property type="term" value="F:dipeptidyl-peptidase activity"/>
    <property type="evidence" value="ECO:0007669"/>
    <property type="project" value="TreeGrafter"/>
</dbReference>
<dbReference type="InterPro" id="IPR050278">
    <property type="entry name" value="Serine_Prot_S9B/DPPIV"/>
</dbReference>
<dbReference type="AlphaFoldDB" id="A0A934RBM9"/>
<feature type="compositionally biased region" description="Basic and acidic residues" evidence="1">
    <location>
        <begin position="1032"/>
        <end position="1044"/>
    </location>
</feature>
<reference evidence="4" key="1">
    <citation type="submission" date="2021-01" db="EMBL/GenBank/DDBJ databases">
        <title>Modified the classification status of verrucomicrobia.</title>
        <authorList>
            <person name="Feng X."/>
        </authorList>
    </citation>
    <scope>NUCLEOTIDE SEQUENCE</scope>
    <source>
        <strain evidence="4">KCTC 22201</strain>
    </source>
</reference>
<feature type="region of interest" description="Disordered" evidence="1">
    <location>
        <begin position="1006"/>
        <end position="1056"/>
    </location>
</feature>
<dbReference type="SUPFAM" id="SSF53474">
    <property type="entry name" value="alpha/beta-Hydrolases"/>
    <property type="match status" value="1"/>
</dbReference>
<dbReference type="GO" id="GO:0008236">
    <property type="term" value="F:serine-type peptidase activity"/>
    <property type="evidence" value="ECO:0007669"/>
    <property type="project" value="InterPro"/>
</dbReference>
<feature type="chain" id="PRO_5037251077" evidence="2">
    <location>
        <begin position="27"/>
        <end position="1056"/>
    </location>
</feature>
<feature type="compositionally biased region" description="Basic residues" evidence="1">
    <location>
        <begin position="1045"/>
        <end position="1056"/>
    </location>
</feature>
<evidence type="ECO:0000313" key="4">
    <source>
        <dbReference type="EMBL" id="MBK1828689.1"/>
    </source>
</evidence>
<feature type="signal peptide" evidence="2">
    <location>
        <begin position="1"/>
        <end position="26"/>
    </location>
</feature>
<dbReference type="InterPro" id="IPR001375">
    <property type="entry name" value="Peptidase_S9_cat"/>
</dbReference>
<sequence length="1056" mass="119767">MILTHWVRPILPGFLALAIFSTTTRAQNEDTSDQPVATKKIGKSKGKNQDEKAATLENQQAPLTAADYGQWEKLGTQKLSPNGKWLACEIRRVDEERSLHLYHLKGKNKEASASYKYGERPVFSKDSAWFAVTIGKSPAELKKLKEAGDKAPAPAGKTMKLRRLSDGETRSLEHIGAFSFSADSRFAAMEVVPESESKTGKVLVVRDLETGHDTTFGNVVHHAWSTEGALLAMVIDSPSISNALQVYDPADGKLRTLETSEEEYAELLWRKDAMDLAVMREMKHEEKEDVSHVLLAWRHLDRRKPLAFRYEHANEKSFPEKMYISRGGLSWSEDGKALYCELKEWEKRPATEKTSPASQGEKDKEAADKKSAPEPETKKKEDAKKKPSGKKGKKQAASSPKPAQKESAAKPLRETLEKDSNVEVWHSKDLEIMPQQKKNAAKLKNPERSAVWWLDKGKLIQVTNELTEQTSILRSGTHATGRDYTPHEQAAMFGPRLYDLYLIDTATGKRKCIEEQLKYQLSSSPNGRYLLFLKGGHVWSHDVKLGKATNLTEHLETYFTNQEDDTLTEQKRPYGNAVWLHDSSAFLLYDRFDIWKLTPDGSNAVKLTHGAEDMIRHRLSQASFHEDDEGAIHPKNQLYVALYGERTKKSGYARMRLDPKPGKGAKLERLLWEDRAISSLTRAEEANTYIFTKEASDVSPDLFVSNGNLRKARKLTDTNSFQGDYHWGHSELVDFTNKNGVALQGMLTYPANYQEGKQYPMVVYIYEERSQNLHRYFVPSEKHPYNPTVYSAEGYFVFQPDIVYRPQEPGVSAVECVVPAVKEVIKTGMIDEDRIGLIGHSWGAYQTTFIVTQTDLFAAGIAGAPLTNMMSMAASVYWNSGQPNARIFSESQGRMDRPFWRHVDNYVRNSPIHGLDSLETPLLMAFGDKDGAVDWGQGVQMYNAARWAGKDDVVMLVYPGENHGLRKDENMVDYHYRVLEWFGHYLKEQKAPKWITEGKSYLDRQKELEEKKEEADQKKTPAQSTDEANAADQKEAKPSKPNKKDNRRRRKKDLEK</sequence>
<dbReference type="Proteomes" id="UP000658278">
    <property type="component" value="Unassembled WGS sequence"/>
</dbReference>
<dbReference type="Gene3D" id="3.40.50.1820">
    <property type="entry name" value="alpha/beta hydrolase"/>
    <property type="match status" value="1"/>
</dbReference>